<dbReference type="PANTHER" id="PTHR34039:SF1">
    <property type="entry name" value="UPF0102 PROTEIN YRAN"/>
    <property type="match status" value="1"/>
</dbReference>
<gene>
    <name evidence="3" type="ORF">WMG39_17665</name>
</gene>
<dbReference type="SUPFAM" id="SSF52980">
    <property type="entry name" value="Restriction endonuclease-like"/>
    <property type="match status" value="1"/>
</dbReference>
<keyword evidence="4" id="KW-1185">Reference proteome</keyword>
<dbReference type="Pfam" id="PF02021">
    <property type="entry name" value="UPF0102"/>
    <property type="match status" value="1"/>
</dbReference>
<comment type="similarity">
    <text evidence="1 2">Belongs to the UPF0102 family.</text>
</comment>
<comment type="caution">
    <text evidence="3">The sequence shown here is derived from an EMBL/GenBank/DDBJ whole genome shotgun (WGS) entry which is preliminary data.</text>
</comment>
<name>A0ABU8YQN9_9CYAN</name>
<dbReference type="InterPro" id="IPR003509">
    <property type="entry name" value="UPF0102_YraN-like"/>
</dbReference>
<protein>
    <recommendedName>
        <fullName evidence="2">UPF0102 protein WMG39_17665</fullName>
    </recommendedName>
</protein>
<dbReference type="PANTHER" id="PTHR34039">
    <property type="entry name" value="UPF0102 PROTEIN YRAN"/>
    <property type="match status" value="1"/>
</dbReference>
<proteinExistence type="inferred from homology"/>
<reference evidence="3 4" key="1">
    <citation type="journal article" date="2020" name="Harmful Algae">
        <title>Molecular and morphological characterization of a novel dihydroanatoxin-a producing Microcoleus species (cyanobacteria) from the Russian River, California, USA.</title>
        <authorList>
            <person name="Conklin K.Y."/>
            <person name="Stancheva R."/>
            <person name="Otten T.G."/>
            <person name="Fadness R."/>
            <person name="Boyer G.L."/>
            <person name="Read B."/>
            <person name="Zhang X."/>
            <person name="Sheath R.G."/>
        </authorList>
    </citation>
    <scope>NUCLEOTIDE SEQUENCE [LARGE SCALE GENOMIC DNA]</scope>
    <source>
        <strain evidence="3 4">PTRS2</strain>
    </source>
</reference>
<dbReference type="EMBL" id="JBBLXS010000243">
    <property type="protein sequence ID" value="MEK0186665.1"/>
    <property type="molecule type" value="Genomic_DNA"/>
</dbReference>
<dbReference type="InterPro" id="IPR011335">
    <property type="entry name" value="Restrct_endonuc-II-like"/>
</dbReference>
<evidence type="ECO:0000256" key="1">
    <source>
        <dbReference type="ARBA" id="ARBA00006738"/>
    </source>
</evidence>
<dbReference type="Proteomes" id="UP001384579">
    <property type="component" value="Unassembled WGS sequence"/>
</dbReference>
<dbReference type="Gene3D" id="3.40.1350.10">
    <property type="match status" value="1"/>
</dbReference>
<evidence type="ECO:0000256" key="2">
    <source>
        <dbReference type="HAMAP-Rule" id="MF_00048"/>
    </source>
</evidence>
<evidence type="ECO:0000313" key="4">
    <source>
        <dbReference type="Proteomes" id="UP001384579"/>
    </source>
</evidence>
<dbReference type="HAMAP" id="MF_00048">
    <property type="entry name" value="UPF0102"/>
    <property type="match status" value="1"/>
</dbReference>
<evidence type="ECO:0000313" key="3">
    <source>
        <dbReference type="EMBL" id="MEK0186665.1"/>
    </source>
</evidence>
<sequence>MSICDSSKLNFTRKGDRPLAKPSNRIALADSNCSPSSHSRQLGTLGENLVSEWLQQQGWEILHRQWHCRWGEIDIIAQGTDRESTIQECPQNSRFPIPDFPSPTLAFVEVKTRSRGNWDTDGILAISAAKQAKIWQTAEIFLSAYPDLANNPCRFDVALVRCESSGLKTHKRLSSTTANSQPALTGSYVLTLQEYIRSAFSH</sequence>
<dbReference type="RefSeq" id="WP_340521258.1">
    <property type="nucleotide sequence ID" value="NZ_JBBLXS010000243.1"/>
</dbReference>
<organism evidence="3 4">
    <name type="scientific">Microcoleus anatoxicus PTRS2</name>
    <dbReference type="NCBI Taxonomy" id="2705321"/>
    <lineage>
        <taxon>Bacteria</taxon>
        <taxon>Bacillati</taxon>
        <taxon>Cyanobacteriota</taxon>
        <taxon>Cyanophyceae</taxon>
        <taxon>Oscillatoriophycideae</taxon>
        <taxon>Oscillatoriales</taxon>
        <taxon>Microcoleaceae</taxon>
        <taxon>Microcoleus</taxon>
        <taxon>Microcoleus anatoxicus</taxon>
    </lineage>
</organism>
<dbReference type="InterPro" id="IPR011856">
    <property type="entry name" value="tRNA_endonuc-like_dom_sf"/>
</dbReference>
<accession>A0ABU8YQN9</accession>